<dbReference type="Gene3D" id="1.20.120.530">
    <property type="entry name" value="GntR ligand-binding domain-like"/>
    <property type="match status" value="1"/>
</dbReference>
<dbReference type="Pfam" id="PF00392">
    <property type="entry name" value="GntR"/>
    <property type="match status" value="1"/>
</dbReference>
<accession>A0ABQ1KG05</accession>
<dbReference type="InterPro" id="IPR036388">
    <property type="entry name" value="WH-like_DNA-bd_sf"/>
</dbReference>
<sequence>MLMNSVPIDTDDVVEKLRSYIAEGGYKPGDRLESERDLIVRLDVTRARLRKALDMLEHEGAIWRHVGKGTFIASPSVSSGPSNLKMLSQQVTPVQLMRARLSLEPAIAREAALHASEEAVRKLKQSRDRASEAPNWDEYEAQDDNFHRDLAEATDNVLLLSLFDHLNAVRRAVAWNMVVRSSDRPPRTHSSFAEHDAIVAAIEARDPKAAQDAMRAHLGSVSARLFGET</sequence>
<evidence type="ECO:0000256" key="1">
    <source>
        <dbReference type="ARBA" id="ARBA00023015"/>
    </source>
</evidence>
<evidence type="ECO:0000259" key="4">
    <source>
        <dbReference type="PROSITE" id="PS50949"/>
    </source>
</evidence>
<dbReference type="InterPro" id="IPR000524">
    <property type="entry name" value="Tscrpt_reg_HTH_GntR"/>
</dbReference>
<evidence type="ECO:0000256" key="2">
    <source>
        <dbReference type="ARBA" id="ARBA00023125"/>
    </source>
</evidence>
<dbReference type="SMART" id="SM00345">
    <property type="entry name" value="HTH_GNTR"/>
    <property type="match status" value="1"/>
</dbReference>
<keyword evidence="1" id="KW-0805">Transcription regulation</keyword>
<dbReference type="PRINTS" id="PR00035">
    <property type="entry name" value="HTHGNTR"/>
</dbReference>
<dbReference type="Proteomes" id="UP000645462">
    <property type="component" value="Unassembled WGS sequence"/>
</dbReference>
<dbReference type="InterPro" id="IPR011711">
    <property type="entry name" value="GntR_C"/>
</dbReference>
<dbReference type="CDD" id="cd07377">
    <property type="entry name" value="WHTH_GntR"/>
    <property type="match status" value="1"/>
</dbReference>
<dbReference type="PANTHER" id="PTHR43537:SF5">
    <property type="entry name" value="UXU OPERON TRANSCRIPTIONAL REGULATOR"/>
    <property type="match status" value="1"/>
</dbReference>
<dbReference type="InterPro" id="IPR036390">
    <property type="entry name" value="WH_DNA-bd_sf"/>
</dbReference>
<evidence type="ECO:0000256" key="3">
    <source>
        <dbReference type="ARBA" id="ARBA00023163"/>
    </source>
</evidence>
<dbReference type="SUPFAM" id="SSF46785">
    <property type="entry name" value="Winged helix' DNA-binding domain"/>
    <property type="match status" value="1"/>
</dbReference>
<dbReference type="PROSITE" id="PS50949">
    <property type="entry name" value="HTH_GNTR"/>
    <property type="match status" value="1"/>
</dbReference>
<dbReference type="InterPro" id="IPR008920">
    <property type="entry name" value="TF_FadR/GntR_C"/>
</dbReference>
<keyword evidence="3" id="KW-0804">Transcription</keyword>
<protein>
    <submittedName>
        <fullName evidence="5">GntR family transcriptional regulator</fullName>
    </submittedName>
</protein>
<dbReference type="Gene3D" id="1.10.10.10">
    <property type="entry name" value="Winged helix-like DNA-binding domain superfamily/Winged helix DNA-binding domain"/>
    <property type="match status" value="1"/>
</dbReference>
<comment type="caution">
    <text evidence="5">The sequence shown here is derived from an EMBL/GenBank/DDBJ whole genome shotgun (WGS) entry which is preliminary data.</text>
</comment>
<evidence type="ECO:0000313" key="6">
    <source>
        <dbReference type="Proteomes" id="UP000645462"/>
    </source>
</evidence>
<name>A0ABQ1KG05_9RHOB</name>
<keyword evidence="2" id="KW-0238">DNA-binding</keyword>
<reference evidence="6" key="1">
    <citation type="journal article" date="2019" name="Int. J. Syst. Evol. Microbiol.">
        <title>The Global Catalogue of Microorganisms (GCM) 10K type strain sequencing project: providing services to taxonomists for standard genome sequencing and annotation.</title>
        <authorList>
            <consortium name="The Broad Institute Genomics Platform"/>
            <consortium name="The Broad Institute Genome Sequencing Center for Infectious Disease"/>
            <person name="Wu L."/>
            <person name="Ma J."/>
        </authorList>
    </citation>
    <scope>NUCLEOTIDE SEQUENCE [LARGE SCALE GENOMIC DNA]</scope>
    <source>
        <strain evidence="6">CGMCC 1.12478</strain>
    </source>
</reference>
<dbReference type="RefSeq" id="WP_188481194.1">
    <property type="nucleotide sequence ID" value="NZ_BMFC01000002.1"/>
</dbReference>
<organism evidence="5 6">
    <name type="scientific">Marivita lacus</name>
    <dbReference type="NCBI Taxonomy" id="1323742"/>
    <lineage>
        <taxon>Bacteria</taxon>
        <taxon>Pseudomonadati</taxon>
        <taxon>Pseudomonadota</taxon>
        <taxon>Alphaproteobacteria</taxon>
        <taxon>Rhodobacterales</taxon>
        <taxon>Roseobacteraceae</taxon>
        <taxon>Marivita</taxon>
    </lineage>
</organism>
<proteinExistence type="predicted"/>
<keyword evidence="6" id="KW-1185">Reference proteome</keyword>
<dbReference type="Pfam" id="PF07729">
    <property type="entry name" value="FCD"/>
    <property type="match status" value="1"/>
</dbReference>
<gene>
    <name evidence="5" type="ORF">GCM10011363_13270</name>
</gene>
<dbReference type="SMART" id="SM00895">
    <property type="entry name" value="FCD"/>
    <property type="match status" value="1"/>
</dbReference>
<dbReference type="SUPFAM" id="SSF48008">
    <property type="entry name" value="GntR ligand-binding domain-like"/>
    <property type="match status" value="1"/>
</dbReference>
<feature type="domain" description="HTH gntR-type" evidence="4">
    <location>
        <begin position="7"/>
        <end position="75"/>
    </location>
</feature>
<dbReference type="EMBL" id="BMFC01000002">
    <property type="protein sequence ID" value="GGB97983.1"/>
    <property type="molecule type" value="Genomic_DNA"/>
</dbReference>
<dbReference type="PANTHER" id="PTHR43537">
    <property type="entry name" value="TRANSCRIPTIONAL REGULATOR, GNTR FAMILY"/>
    <property type="match status" value="1"/>
</dbReference>
<evidence type="ECO:0000313" key="5">
    <source>
        <dbReference type="EMBL" id="GGB97983.1"/>
    </source>
</evidence>